<keyword evidence="5 7" id="KW-0472">Membrane</keyword>
<keyword evidence="10" id="KW-1185">Reference proteome</keyword>
<keyword evidence="4 7" id="KW-1133">Transmembrane helix</keyword>
<evidence type="ECO:0000256" key="1">
    <source>
        <dbReference type="ARBA" id="ARBA00004389"/>
    </source>
</evidence>
<dbReference type="GO" id="GO:0071218">
    <property type="term" value="P:cellular response to misfolded protein"/>
    <property type="evidence" value="ECO:0007669"/>
    <property type="project" value="TreeGrafter"/>
</dbReference>
<proteinExistence type="predicted"/>
<dbReference type="EMBL" id="JADGJW010001991">
    <property type="protein sequence ID" value="KAJ3200004.1"/>
    <property type="molecule type" value="Genomic_DNA"/>
</dbReference>
<organism evidence="9 10">
    <name type="scientific">Clydaea vesicula</name>
    <dbReference type="NCBI Taxonomy" id="447962"/>
    <lineage>
        <taxon>Eukaryota</taxon>
        <taxon>Fungi</taxon>
        <taxon>Fungi incertae sedis</taxon>
        <taxon>Chytridiomycota</taxon>
        <taxon>Chytridiomycota incertae sedis</taxon>
        <taxon>Chytridiomycetes</taxon>
        <taxon>Lobulomycetales</taxon>
        <taxon>Lobulomycetaceae</taxon>
        <taxon>Clydaea</taxon>
    </lineage>
</organism>
<evidence type="ECO:0000256" key="2">
    <source>
        <dbReference type="ARBA" id="ARBA00022692"/>
    </source>
</evidence>
<evidence type="ECO:0000259" key="8">
    <source>
        <dbReference type="PROSITE" id="PS50076"/>
    </source>
</evidence>
<evidence type="ECO:0000313" key="10">
    <source>
        <dbReference type="Proteomes" id="UP001211065"/>
    </source>
</evidence>
<feature type="domain" description="J" evidence="8">
    <location>
        <begin position="114"/>
        <end position="178"/>
    </location>
</feature>
<dbReference type="Pfam" id="PF09320">
    <property type="entry name" value="DUF1977"/>
    <property type="match status" value="1"/>
</dbReference>
<keyword evidence="3" id="KW-0256">Endoplasmic reticulum</keyword>
<feature type="region of interest" description="Disordered" evidence="6">
    <location>
        <begin position="183"/>
        <end position="202"/>
    </location>
</feature>
<feature type="compositionally biased region" description="Basic and acidic residues" evidence="6">
    <location>
        <begin position="8"/>
        <end position="21"/>
    </location>
</feature>
<evidence type="ECO:0000256" key="5">
    <source>
        <dbReference type="ARBA" id="ARBA00023136"/>
    </source>
</evidence>
<gene>
    <name evidence="9" type="ORF">HK099_002859</name>
</gene>
<feature type="compositionally biased region" description="Low complexity" evidence="6">
    <location>
        <begin position="52"/>
        <end position="66"/>
    </location>
</feature>
<dbReference type="PANTHER" id="PTHR43908:SF3">
    <property type="entry name" value="AT29763P-RELATED"/>
    <property type="match status" value="1"/>
</dbReference>
<dbReference type="GO" id="GO:0030544">
    <property type="term" value="F:Hsp70 protein binding"/>
    <property type="evidence" value="ECO:0007669"/>
    <property type="project" value="TreeGrafter"/>
</dbReference>
<dbReference type="InterPro" id="IPR051100">
    <property type="entry name" value="DnaJ_subfamily_B/C"/>
</dbReference>
<evidence type="ECO:0000256" key="4">
    <source>
        <dbReference type="ARBA" id="ARBA00022989"/>
    </source>
</evidence>
<protein>
    <recommendedName>
        <fullName evidence="8">J domain-containing protein</fullName>
    </recommendedName>
</protein>
<dbReference type="AlphaFoldDB" id="A0AAD5TUN2"/>
<feature type="compositionally biased region" description="Gly residues" evidence="6">
    <location>
        <begin position="187"/>
        <end position="202"/>
    </location>
</feature>
<comment type="caution">
    <text evidence="9">The sequence shown here is derived from an EMBL/GenBank/DDBJ whole genome shotgun (WGS) entry which is preliminary data.</text>
</comment>
<evidence type="ECO:0000256" key="3">
    <source>
        <dbReference type="ARBA" id="ARBA00022824"/>
    </source>
</evidence>
<feature type="region of interest" description="Disordered" evidence="6">
    <location>
        <begin position="1"/>
        <end position="21"/>
    </location>
</feature>
<dbReference type="Pfam" id="PF00226">
    <property type="entry name" value="DnaJ"/>
    <property type="match status" value="1"/>
</dbReference>
<reference evidence="9" key="1">
    <citation type="submission" date="2020-05" db="EMBL/GenBank/DDBJ databases">
        <title>Phylogenomic resolution of chytrid fungi.</title>
        <authorList>
            <person name="Stajich J.E."/>
            <person name="Amses K."/>
            <person name="Simmons R."/>
            <person name="Seto K."/>
            <person name="Myers J."/>
            <person name="Bonds A."/>
            <person name="Quandt C.A."/>
            <person name="Barry K."/>
            <person name="Liu P."/>
            <person name="Grigoriev I."/>
            <person name="Longcore J.E."/>
            <person name="James T.Y."/>
        </authorList>
    </citation>
    <scope>NUCLEOTIDE SEQUENCE</scope>
    <source>
        <strain evidence="9">JEL0476</strain>
    </source>
</reference>
<dbReference type="Gene3D" id="1.10.287.110">
    <property type="entry name" value="DnaJ domain"/>
    <property type="match status" value="1"/>
</dbReference>
<evidence type="ECO:0000256" key="7">
    <source>
        <dbReference type="SAM" id="Phobius"/>
    </source>
</evidence>
<dbReference type="InterPro" id="IPR001623">
    <property type="entry name" value="DnaJ_domain"/>
</dbReference>
<dbReference type="InterPro" id="IPR018253">
    <property type="entry name" value="DnaJ_domain_CS"/>
</dbReference>
<dbReference type="GO" id="GO:0005789">
    <property type="term" value="C:endoplasmic reticulum membrane"/>
    <property type="evidence" value="ECO:0007669"/>
    <property type="project" value="UniProtKB-SubCell"/>
</dbReference>
<evidence type="ECO:0000256" key="6">
    <source>
        <dbReference type="SAM" id="MobiDB-lite"/>
    </source>
</evidence>
<comment type="subcellular location">
    <subcellularLocation>
        <location evidence="1">Endoplasmic reticulum membrane</location>
        <topology evidence="1">Single-pass membrane protein</topology>
    </subcellularLocation>
</comment>
<dbReference type="PROSITE" id="PS50076">
    <property type="entry name" value="DNAJ_2"/>
    <property type="match status" value="1"/>
</dbReference>
<dbReference type="PRINTS" id="PR00625">
    <property type="entry name" value="JDOMAIN"/>
</dbReference>
<keyword evidence="2 7" id="KW-0812">Transmembrane</keyword>
<accession>A0AAD5TUN2</accession>
<name>A0AAD5TUN2_9FUNG</name>
<dbReference type="PANTHER" id="PTHR43908">
    <property type="entry name" value="AT29763P-RELATED"/>
    <property type="match status" value="1"/>
</dbReference>
<dbReference type="InterPro" id="IPR015399">
    <property type="entry name" value="DUF1977_DnaJ-like"/>
</dbReference>
<feature type="transmembrane region" description="Helical" evidence="7">
    <location>
        <begin position="266"/>
        <end position="286"/>
    </location>
</feature>
<feature type="region of interest" description="Disordered" evidence="6">
    <location>
        <begin position="51"/>
        <end position="94"/>
    </location>
</feature>
<dbReference type="SMART" id="SM00271">
    <property type="entry name" value="DnaJ"/>
    <property type="match status" value="1"/>
</dbReference>
<evidence type="ECO:0000313" key="9">
    <source>
        <dbReference type="EMBL" id="KAJ3200004.1"/>
    </source>
</evidence>
<dbReference type="CDD" id="cd06257">
    <property type="entry name" value="DnaJ"/>
    <property type="match status" value="1"/>
</dbReference>
<feature type="compositionally biased region" description="Basic and acidic residues" evidence="6">
    <location>
        <begin position="75"/>
        <end position="93"/>
    </location>
</feature>
<dbReference type="Proteomes" id="UP001211065">
    <property type="component" value="Unassembled WGS sequence"/>
</dbReference>
<dbReference type="PROSITE" id="PS00636">
    <property type="entry name" value="DNAJ_1"/>
    <property type="match status" value="1"/>
</dbReference>
<dbReference type="InterPro" id="IPR036869">
    <property type="entry name" value="J_dom_sf"/>
</dbReference>
<sequence length="395" mass="44629">MSEAAQKLLEKSKEKFKHGDTEGALKLCQTSIRLDETSEAKDWLKFLSSQHASAKPSSANNSSSSNLHQRRTAKKSNEDLKTNDNSNAEKEARPYTAEQIEGIARIKKCKTEGNLYAVLGLEKSCSENEIKKAYRKLALQFHPDKCSAPGTDEAFKAIGGSFAVLSDPDKRANYDNYGIDSETRATGSGGHGGNPFRGFGGGSFDGQEINPEDIFNMFFGNMGGNQGFHSFGGSINGGQFRQFNMRSQRQRSHAQEREGNNGGFNYLQLLPFIIMMILSFSSILFGEKDYSSYYRLYKDYRFNTEKTTLKKNIPYYIRPSYAGAFSDKSFKTGVERQVESEFLENLRNQCWRENEYQKQQINRAYGWFGIDEEKLKKANSIKKVACEKLAIYSKK</sequence>
<dbReference type="SUPFAM" id="SSF46565">
    <property type="entry name" value="Chaperone J-domain"/>
    <property type="match status" value="1"/>
</dbReference>